<feature type="domain" description="J" evidence="5">
    <location>
        <begin position="3"/>
        <end position="66"/>
    </location>
</feature>
<dbReference type="EMBL" id="JAKKPZ010000011">
    <property type="protein sequence ID" value="KAI1715444.1"/>
    <property type="molecule type" value="Genomic_DNA"/>
</dbReference>
<dbReference type="AlphaFoldDB" id="A0AAD4N564"/>
<dbReference type="Gene3D" id="1.10.287.110">
    <property type="entry name" value="DnaJ domain"/>
    <property type="match status" value="1"/>
</dbReference>
<dbReference type="SMART" id="SM00271">
    <property type="entry name" value="DnaJ"/>
    <property type="match status" value="1"/>
</dbReference>
<accession>A0AAD4N564</accession>
<protein>
    <submittedName>
        <fullName evidence="7">DnaJ domain-containing protein</fullName>
    </submittedName>
</protein>
<evidence type="ECO:0000259" key="6">
    <source>
        <dbReference type="PROSITE" id="PS51074"/>
    </source>
</evidence>
<keyword evidence="2" id="KW-0479">Metal-binding</keyword>
<keyword evidence="3" id="KW-0862">Zinc</keyword>
<evidence type="ECO:0000259" key="5">
    <source>
        <dbReference type="PROSITE" id="PS50076"/>
    </source>
</evidence>
<dbReference type="PANTHER" id="PTHR45255">
    <property type="entry name" value="DNAJ HOMOLOG SUBFAMILY C MEMBER 24"/>
    <property type="match status" value="1"/>
</dbReference>
<name>A0AAD4N564_9BILA</name>
<keyword evidence="4" id="KW-0408">Iron</keyword>
<dbReference type="InterPro" id="IPR036869">
    <property type="entry name" value="J_dom_sf"/>
</dbReference>
<comment type="similarity">
    <text evidence="1">Belongs to the DPH4 family.</text>
</comment>
<gene>
    <name evidence="7" type="ORF">DdX_07759</name>
</gene>
<sequence>MRSFYSVLGCEENCATETIKQTYFALLRRLHPDKSAQSDLDEFILVNRAWSVLGSATAREKYDYWLREQRLREAKELIGQEIGINQLTDSETIEEDCRCGGTYELDLKELDKVLDYGLVECSNCSLLLKIKRRN</sequence>
<dbReference type="CDD" id="cd06257">
    <property type="entry name" value="DnaJ"/>
    <property type="match status" value="1"/>
</dbReference>
<dbReference type="PROSITE" id="PS50076">
    <property type="entry name" value="DNAJ_2"/>
    <property type="match status" value="1"/>
</dbReference>
<organism evidence="7 8">
    <name type="scientific">Ditylenchus destructor</name>
    <dbReference type="NCBI Taxonomy" id="166010"/>
    <lineage>
        <taxon>Eukaryota</taxon>
        <taxon>Metazoa</taxon>
        <taxon>Ecdysozoa</taxon>
        <taxon>Nematoda</taxon>
        <taxon>Chromadorea</taxon>
        <taxon>Rhabditida</taxon>
        <taxon>Tylenchina</taxon>
        <taxon>Tylenchomorpha</taxon>
        <taxon>Sphaerularioidea</taxon>
        <taxon>Anguinidae</taxon>
        <taxon>Anguininae</taxon>
        <taxon>Ditylenchus</taxon>
    </lineage>
</organism>
<proteinExistence type="inferred from homology"/>
<comment type="caution">
    <text evidence="7">The sequence shown here is derived from an EMBL/GenBank/DDBJ whole genome shotgun (WGS) entry which is preliminary data.</text>
</comment>
<dbReference type="GO" id="GO:0001671">
    <property type="term" value="F:ATPase activator activity"/>
    <property type="evidence" value="ECO:0007669"/>
    <property type="project" value="TreeGrafter"/>
</dbReference>
<keyword evidence="8" id="KW-1185">Reference proteome</keyword>
<dbReference type="PANTHER" id="PTHR45255:SF1">
    <property type="entry name" value="DNAJ HOMOLOG SUBFAMILY C MEMBER 24"/>
    <property type="match status" value="1"/>
</dbReference>
<evidence type="ECO:0000256" key="1">
    <source>
        <dbReference type="ARBA" id="ARBA00006169"/>
    </source>
</evidence>
<dbReference type="InterPro" id="IPR007872">
    <property type="entry name" value="DPH_MB_dom"/>
</dbReference>
<dbReference type="SUPFAM" id="SSF46565">
    <property type="entry name" value="Chaperone J-domain"/>
    <property type="match status" value="1"/>
</dbReference>
<reference evidence="7" key="1">
    <citation type="submission" date="2022-01" db="EMBL/GenBank/DDBJ databases">
        <title>Genome Sequence Resource for Two Populations of Ditylenchus destructor, the Migratory Endoparasitic Phytonematode.</title>
        <authorList>
            <person name="Zhang H."/>
            <person name="Lin R."/>
            <person name="Xie B."/>
        </authorList>
    </citation>
    <scope>NUCLEOTIDE SEQUENCE</scope>
    <source>
        <strain evidence="7">BazhouSP</strain>
    </source>
</reference>
<dbReference type="InterPro" id="IPR036671">
    <property type="entry name" value="DPH_MB_sf"/>
</dbReference>
<evidence type="ECO:0000256" key="2">
    <source>
        <dbReference type="ARBA" id="ARBA00022723"/>
    </source>
</evidence>
<dbReference type="Pfam" id="PF00226">
    <property type="entry name" value="DnaJ"/>
    <property type="match status" value="1"/>
</dbReference>
<dbReference type="GO" id="GO:0008198">
    <property type="term" value="F:ferrous iron binding"/>
    <property type="evidence" value="ECO:0007669"/>
    <property type="project" value="TreeGrafter"/>
</dbReference>
<dbReference type="Gene3D" id="3.10.660.10">
    <property type="entry name" value="DPH Zinc finger"/>
    <property type="match status" value="1"/>
</dbReference>
<dbReference type="PROSITE" id="PS51074">
    <property type="entry name" value="DPH_MB"/>
    <property type="match status" value="1"/>
</dbReference>
<evidence type="ECO:0000256" key="4">
    <source>
        <dbReference type="ARBA" id="ARBA00023004"/>
    </source>
</evidence>
<evidence type="ECO:0000313" key="8">
    <source>
        <dbReference type="Proteomes" id="UP001201812"/>
    </source>
</evidence>
<evidence type="ECO:0000313" key="7">
    <source>
        <dbReference type="EMBL" id="KAI1715444.1"/>
    </source>
</evidence>
<dbReference type="Pfam" id="PF05207">
    <property type="entry name" value="Zn_ribbon_CSL"/>
    <property type="match status" value="1"/>
</dbReference>
<dbReference type="Proteomes" id="UP001201812">
    <property type="component" value="Unassembled WGS sequence"/>
</dbReference>
<feature type="domain" description="DPH-type MB" evidence="6">
    <location>
        <begin position="65"/>
        <end position="133"/>
    </location>
</feature>
<evidence type="ECO:0000256" key="3">
    <source>
        <dbReference type="ARBA" id="ARBA00022833"/>
    </source>
</evidence>
<dbReference type="SUPFAM" id="SSF144217">
    <property type="entry name" value="CSL zinc finger"/>
    <property type="match status" value="1"/>
</dbReference>
<dbReference type="InterPro" id="IPR001623">
    <property type="entry name" value="DnaJ_domain"/>
</dbReference>